<dbReference type="Pfam" id="PF00578">
    <property type="entry name" value="AhpC-TSA"/>
    <property type="match status" value="1"/>
</dbReference>
<sequence length="107" mass="12154">MAAFGKDEAFKKDDTAVFNIVVDTKNEWDKAVKKMPELAQATILHDTSKNVSREYGVLSLPSSMHKGQFPGHTYLILDKDRIVRFVFDDPKMAVRNEELKAELAKLN</sequence>
<dbReference type="Gene3D" id="3.40.30.10">
    <property type="entry name" value="Glutaredoxin"/>
    <property type="match status" value="1"/>
</dbReference>
<dbReference type="GO" id="GO:0016491">
    <property type="term" value="F:oxidoreductase activity"/>
    <property type="evidence" value="ECO:0007669"/>
    <property type="project" value="InterPro"/>
</dbReference>
<dbReference type="AlphaFoldDB" id="A0A1F5GCN9"/>
<dbReference type="GO" id="GO:0016209">
    <property type="term" value="F:antioxidant activity"/>
    <property type="evidence" value="ECO:0007669"/>
    <property type="project" value="InterPro"/>
</dbReference>
<name>A0A1F5GCN9_9BACT</name>
<dbReference type="InterPro" id="IPR000866">
    <property type="entry name" value="AhpC/TSA"/>
</dbReference>
<reference evidence="2 3" key="1">
    <citation type="journal article" date="2016" name="Nat. Commun.">
        <title>Thousands of microbial genomes shed light on interconnected biogeochemical processes in an aquifer system.</title>
        <authorList>
            <person name="Anantharaman K."/>
            <person name="Brown C.T."/>
            <person name="Hug L.A."/>
            <person name="Sharon I."/>
            <person name="Castelle C.J."/>
            <person name="Probst A.J."/>
            <person name="Thomas B.C."/>
            <person name="Singh A."/>
            <person name="Wilkins M.J."/>
            <person name="Karaoz U."/>
            <person name="Brodie E.L."/>
            <person name="Williams K.H."/>
            <person name="Hubbard S.S."/>
            <person name="Banfield J.F."/>
        </authorList>
    </citation>
    <scope>NUCLEOTIDE SEQUENCE [LARGE SCALE GENOMIC DNA]</scope>
</reference>
<dbReference type="SUPFAM" id="SSF52833">
    <property type="entry name" value="Thioredoxin-like"/>
    <property type="match status" value="1"/>
</dbReference>
<dbReference type="EMBL" id="MFAY01000005">
    <property type="protein sequence ID" value="OGD89577.1"/>
    <property type="molecule type" value="Genomic_DNA"/>
</dbReference>
<accession>A0A1F5GCN9</accession>
<evidence type="ECO:0000313" key="2">
    <source>
        <dbReference type="EMBL" id="OGD89577.1"/>
    </source>
</evidence>
<evidence type="ECO:0000313" key="3">
    <source>
        <dbReference type="Proteomes" id="UP000178577"/>
    </source>
</evidence>
<comment type="caution">
    <text evidence="2">The sequence shown here is derived from an EMBL/GenBank/DDBJ whole genome shotgun (WGS) entry which is preliminary data.</text>
</comment>
<feature type="domain" description="Alkyl hydroperoxide reductase subunit C/ Thiol specific antioxidant" evidence="1">
    <location>
        <begin position="7"/>
        <end position="85"/>
    </location>
</feature>
<organism evidence="2 3">
    <name type="scientific">Candidatus Curtissbacteria bacterium RIFCSPHIGHO2_01_FULL_40_12</name>
    <dbReference type="NCBI Taxonomy" id="1797710"/>
    <lineage>
        <taxon>Bacteria</taxon>
        <taxon>Candidatus Curtissiibacteriota</taxon>
    </lineage>
</organism>
<protein>
    <recommendedName>
        <fullName evidence="1">Alkyl hydroperoxide reductase subunit C/ Thiol specific antioxidant domain-containing protein</fullName>
    </recommendedName>
</protein>
<dbReference type="Proteomes" id="UP000178577">
    <property type="component" value="Unassembled WGS sequence"/>
</dbReference>
<proteinExistence type="predicted"/>
<dbReference type="InterPro" id="IPR036249">
    <property type="entry name" value="Thioredoxin-like_sf"/>
</dbReference>
<gene>
    <name evidence="2" type="ORF">A2693_02510</name>
</gene>
<evidence type="ECO:0000259" key="1">
    <source>
        <dbReference type="Pfam" id="PF00578"/>
    </source>
</evidence>